<sequence length="137" mass="15038">MAAPSAVDYAGLKSWIAQQESYEVAYSRPAPLTSAQQQAIAVLLTPVEHQAVAVLQAPAEYQAVAVLRAPVSPEPDIGNTDWVSALHRHRDARPRGATIKHLKEAKQFAAKECVMSLIVNKRMSGDRLNVTFPNFKY</sequence>
<name>A0AAD9ICJ7_9PEZI</name>
<proteinExistence type="predicted"/>
<dbReference type="Proteomes" id="UP001217918">
    <property type="component" value="Unassembled WGS sequence"/>
</dbReference>
<protein>
    <submittedName>
        <fullName evidence="1">Uncharacterized protein</fullName>
    </submittedName>
</protein>
<comment type="caution">
    <text evidence="1">The sequence shown here is derived from an EMBL/GenBank/DDBJ whole genome shotgun (WGS) entry which is preliminary data.</text>
</comment>
<evidence type="ECO:0000313" key="2">
    <source>
        <dbReference type="Proteomes" id="UP001217918"/>
    </source>
</evidence>
<organism evidence="1 2">
    <name type="scientific">Phyllachora maydis</name>
    <dbReference type="NCBI Taxonomy" id="1825666"/>
    <lineage>
        <taxon>Eukaryota</taxon>
        <taxon>Fungi</taxon>
        <taxon>Dikarya</taxon>
        <taxon>Ascomycota</taxon>
        <taxon>Pezizomycotina</taxon>
        <taxon>Sordariomycetes</taxon>
        <taxon>Sordariomycetidae</taxon>
        <taxon>Phyllachorales</taxon>
        <taxon>Phyllachoraceae</taxon>
        <taxon>Phyllachora</taxon>
    </lineage>
</organism>
<keyword evidence="2" id="KW-1185">Reference proteome</keyword>
<reference evidence="1" key="1">
    <citation type="journal article" date="2023" name="Mol. Plant Microbe Interact.">
        <title>Elucidating the Obligate Nature and Biological Capacity of an Invasive Fungal Corn Pathogen.</title>
        <authorList>
            <person name="MacCready J.S."/>
            <person name="Roggenkamp E.M."/>
            <person name="Gdanetz K."/>
            <person name="Chilvers M.I."/>
        </authorList>
    </citation>
    <scope>NUCLEOTIDE SEQUENCE</scope>
    <source>
        <strain evidence="1">PM02</strain>
    </source>
</reference>
<dbReference type="EMBL" id="JAQQPM010000008">
    <property type="protein sequence ID" value="KAK2074407.1"/>
    <property type="molecule type" value="Genomic_DNA"/>
</dbReference>
<dbReference type="AlphaFoldDB" id="A0AAD9ICJ7"/>
<gene>
    <name evidence="1" type="ORF">P8C59_008615</name>
</gene>
<accession>A0AAD9ICJ7</accession>
<evidence type="ECO:0000313" key="1">
    <source>
        <dbReference type="EMBL" id="KAK2074407.1"/>
    </source>
</evidence>